<keyword evidence="2" id="KW-0732">Signal</keyword>
<evidence type="ECO:0000313" key="4">
    <source>
        <dbReference type="Proteomes" id="UP000031512"/>
    </source>
</evidence>
<feature type="compositionally biased region" description="Polar residues" evidence="1">
    <location>
        <begin position="406"/>
        <end position="419"/>
    </location>
</feature>
<protein>
    <submittedName>
        <fullName evidence="3">Signal peptide-containing protein</fullName>
    </submittedName>
</protein>
<dbReference type="KEGG" id="beq:BEWA_001620"/>
<gene>
    <name evidence="3" type="ORF">BEWA_001620</name>
</gene>
<dbReference type="EMBL" id="CP001670">
    <property type="protein sequence ID" value="AFZ80755.1"/>
    <property type="molecule type" value="Genomic_DNA"/>
</dbReference>
<sequence length="431" mass="47705">MKVLVVLWTICLIRFCYCGGDDGDLQAQTPPDTTEQASPEPKTSEKPLNPLLSKVDTSLFDALDSVEDHVEVLKLTAKDGTSTNKLTFDGQTVWEAKDPNDSCSVATFYLGPNNDPLAASYRFKRDDKLMEGYRKFADGKWFRVSGVVFKKLIGKDKPTKPVSKFASKVDGSSFDVEEVKEGNIPVLKLTPKDGKFVTQLKYDGKEIWSARTFGPSVSSASLYMDREKPKLAAIKTKDFLGGNESMIYRHYDTNGGVWKSLNKNEFDEKLKTMMGEYATPVTIDLSNLDETKVTVHAQNNGDFEHKFYLPNDGSNVRCIVNAGTTVWEANESDHRCCFARSYSKGGDTLFVITVRNDTGYADKYFEKVGTEWNEVGREVFGKKINAMVGGLPTSTSTLAPKNTLRSTTAQASVSSNPHPSTSLKLLSSESL</sequence>
<dbReference type="AlphaFoldDB" id="L0AYW1"/>
<name>L0AYW1_THEEQ</name>
<dbReference type="GeneID" id="15805801"/>
<dbReference type="OrthoDB" id="360301at2759"/>
<feature type="region of interest" description="Disordered" evidence="1">
    <location>
        <begin position="406"/>
        <end position="431"/>
    </location>
</feature>
<feature type="chain" id="PRO_5003939357" evidence="2">
    <location>
        <begin position="19"/>
        <end position="431"/>
    </location>
</feature>
<feature type="compositionally biased region" description="Polar residues" evidence="1">
    <location>
        <begin position="27"/>
        <end position="37"/>
    </location>
</feature>
<evidence type="ECO:0000313" key="3">
    <source>
        <dbReference type="EMBL" id="AFZ80755.1"/>
    </source>
</evidence>
<reference evidence="3 4" key="1">
    <citation type="journal article" date="2012" name="BMC Genomics">
        <title>Comparative genomic analysis and phylogenetic position of Theileria equi.</title>
        <authorList>
            <person name="Kappmeyer L.S."/>
            <person name="Thiagarajan M."/>
            <person name="Herndon D.R."/>
            <person name="Ramsay J.D."/>
            <person name="Caler E."/>
            <person name="Djikeng A."/>
            <person name="Gillespie J.J."/>
            <person name="Lau A.O."/>
            <person name="Roalson E.H."/>
            <person name="Silva J.C."/>
            <person name="Silva M.G."/>
            <person name="Suarez C.E."/>
            <person name="Ueti M.W."/>
            <person name="Nene V.M."/>
            <person name="Mealey R.H."/>
            <person name="Knowles D.P."/>
            <person name="Brayton K.A."/>
        </authorList>
    </citation>
    <scope>NUCLEOTIDE SEQUENCE [LARGE SCALE GENOMIC DNA]</scope>
    <source>
        <strain evidence="3 4">WA</strain>
    </source>
</reference>
<feature type="compositionally biased region" description="Low complexity" evidence="1">
    <location>
        <begin position="420"/>
        <end position="431"/>
    </location>
</feature>
<evidence type="ECO:0000256" key="2">
    <source>
        <dbReference type="SAM" id="SignalP"/>
    </source>
</evidence>
<dbReference type="Proteomes" id="UP000031512">
    <property type="component" value="Chromosome 3"/>
</dbReference>
<accession>L0AYW1</accession>
<dbReference type="Pfam" id="PF04385">
    <property type="entry name" value="FAINT"/>
    <property type="match status" value="3"/>
</dbReference>
<evidence type="ECO:0000256" key="1">
    <source>
        <dbReference type="SAM" id="MobiDB-lite"/>
    </source>
</evidence>
<organism evidence="3 4">
    <name type="scientific">Theileria equi strain WA</name>
    <dbReference type="NCBI Taxonomy" id="1537102"/>
    <lineage>
        <taxon>Eukaryota</taxon>
        <taxon>Sar</taxon>
        <taxon>Alveolata</taxon>
        <taxon>Apicomplexa</taxon>
        <taxon>Aconoidasida</taxon>
        <taxon>Piroplasmida</taxon>
        <taxon>Theileriidae</taxon>
        <taxon>Theileria</taxon>
    </lineage>
</organism>
<dbReference type="VEuPathDB" id="PiroplasmaDB:BEWA_001620"/>
<dbReference type="InterPro" id="IPR007480">
    <property type="entry name" value="DUF529"/>
</dbReference>
<keyword evidence="4" id="KW-1185">Reference proteome</keyword>
<dbReference type="RefSeq" id="XP_004830421.1">
    <property type="nucleotide sequence ID" value="XM_004830364.1"/>
</dbReference>
<feature type="region of interest" description="Disordered" evidence="1">
    <location>
        <begin position="27"/>
        <end position="49"/>
    </location>
</feature>
<feature type="signal peptide" evidence="2">
    <location>
        <begin position="1"/>
        <end position="18"/>
    </location>
</feature>
<proteinExistence type="predicted"/>